<protein>
    <recommendedName>
        <fullName evidence="2">carbonic anhydrase</fullName>
        <ecNumber evidence="2">4.2.1.1</ecNumber>
    </recommendedName>
</protein>
<evidence type="ECO:0000256" key="4">
    <source>
        <dbReference type="ARBA" id="ARBA00022833"/>
    </source>
</evidence>
<dbReference type="EC" id="4.2.1.1" evidence="2"/>
<dbReference type="Proteomes" id="UP000236488">
    <property type="component" value="Unassembled WGS sequence"/>
</dbReference>
<gene>
    <name evidence="9" type="ORF">C2L80_03710</name>
    <name evidence="8" type="ORF">K8V16_08650</name>
</gene>
<keyword evidence="10" id="KW-1185">Reference proteome</keyword>
<name>A0A2K2U6L9_9ACTN</name>
<dbReference type="SUPFAM" id="SSF53056">
    <property type="entry name" value="beta-carbonic anhydrase, cab"/>
    <property type="match status" value="1"/>
</dbReference>
<evidence type="ECO:0000256" key="7">
    <source>
        <dbReference type="PIRSR" id="PIRSR601765-1"/>
    </source>
</evidence>
<dbReference type="EMBL" id="PPEL01000011">
    <property type="protein sequence ID" value="PNV65985.1"/>
    <property type="molecule type" value="Genomic_DNA"/>
</dbReference>
<evidence type="ECO:0000256" key="6">
    <source>
        <dbReference type="ARBA" id="ARBA00048348"/>
    </source>
</evidence>
<dbReference type="InterPro" id="IPR036874">
    <property type="entry name" value="Carbonic_anhydrase_sf"/>
</dbReference>
<evidence type="ECO:0000256" key="2">
    <source>
        <dbReference type="ARBA" id="ARBA00012925"/>
    </source>
</evidence>
<dbReference type="EMBL" id="DYZL01000183">
    <property type="protein sequence ID" value="HJH43855.1"/>
    <property type="molecule type" value="Genomic_DNA"/>
</dbReference>
<feature type="binding site" evidence="7">
    <location>
        <position position="53"/>
    </location>
    <ligand>
        <name>Zn(2+)</name>
        <dbReference type="ChEBI" id="CHEBI:29105"/>
    </ligand>
</feature>
<dbReference type="Gene3D" id="3.40.1050.10">
    <property type="entry name" value="Carbonic anhydrase"/>
    <property type="match status" value="1"/>
</dbReference>
<feature type="binding site" evidence="7">
    <location>
        <position position="111"/>
    </location>
    <ligand>
        <name>Zn(2+)</name>
        <dbReference type="ChEBI" id="CHEBI:29105"/>
    </ligand>
</feature>
<evidence type="ECO:0000313" key="8">
    <source>
        <dbReference type="EMBL" id="HJH43855.1"/>
    </source>
</evidence>
<feature type="binding site" evidence="7">
    <location>
        <position position="55"/>
    </location>
    <ligand>
        <name>Zn(2+)</name>
        <dbReference type="ChEBI" id="CHEBI:29105"/>
    </ligand>
</feature>
<feature type="binding site" evidence="7">
    <location>
        <position position="114"/>
    </location>
    <ligand>
        <name>Zn(2+)</name>
        <dbReference type="ChEBI" id="CHEBI:29105"/>
    </ligand>
</feature>
<comment type="similarity">
    <text evidence="1">Belongs to the beta-class carbonic anhydrase family.</text>
</comment>
<evidence type="ECO:0000256" key="3">
    <source>
        <dbReference type="ARBA" id="ARBA00022723"/>
    </source>
</evidence>
<reference evidence="9 10" key="1">
    <citation type="journal article" date="2018" name="Int. J. Syst. Evol. Microbiol.">
        <title>Rubneribacter badeniensis gen. nov., sp. nov. and Enteroscipio rubneri gen. nov., sp. nov., new members of the Eggerthellaceae isolated from human faeces.</title>
        <authorList>
            <person name="Danylec N."/>
            <person name="Gobl A."/>
            <person name="Stoll D.A."/>
            <person name="Hetzer B."/>
            <person name="Kulling S.E."/>
            <person name="Huch M."/>
        </authorList>
    </citation>
    <scope>NUCLEOTIDE SEQUENCE [LARGE SCALE GENOMIC DNA]</scope>
    <source>
        <strain evidence="9 10">ResAG-85</strain>
    </source>
</reference>
<evidence type="ECO:0000256" key="5">
    <source>
        <dbReference type="ARBA" id="ARBA00024993"/>
    </source>
</evidence>
<sequence length="197" mass="21472">MDQNPNSGAIDEASASPTIDGILAHNRAFVERRAYERYATDKYPDKKLAIVSCMDTRLTELLSAALGLKNGDAKIIKVAGAEVAHPFGSVMRSLLIAICELGVEDIMIVAHTNCGAQHMSGAAMVTDMERLGVSQERIEFARHCGIDFDRWLAGFGDTEEAVRRSVDMVRNHPVMPPHVRVGGYVMDSDTGELTAVR</sequence>
<evidence type="ECO:0000313" key="10">
    <source>
        <dbReference type="Proteomes" id="UP000236488"/>
    </source>
</evidence>
<dbReference type="RefSeq" id="WP_087193805.1">
    <property type="nucleotide sequence ID" value="NZ_PPEL01000011.1"/>
</dbReference>
<dbReference type="Pfam" id="PF00484">
    <property type="entry name" value="Pro_CA"/>
    <property type="match status" value="1"/>
</dbReference>
<dbReference type="GO" id="GO:0008270">
    <property type="term" value="F:zinc ion binding"/>
    <property type="evidence" value="ECO:0007669"/>
    <property type="project" value="InterPro"/>
</dbReference>
<keyword evidence="4 7" id="KW-0862">Zinc</keyword>
<organism evidence="9 10">
    <name type="scientific">Rubneribacter badeniensis</name>
    <dbReference type="NCBI Taxonomy" id="2070688"/>
    <lineage>
        <taxon>Bacteria</taxon>
        <taxon>Bacillati</taxon>
        <taxon>Actinomycetota</taxon>
        <taxon>Coriobacteriia</taxon>
        <taxon>Eggerthellales</taxon>
        <taxon>Eggerthellaceae</taxon>
        <taxon>Rubneribacter</taxon>
    </lineage>
</organism>
<comment type="caution">
    <text evidence="9">The sequence shown here is derived from an EMBL/GenBank/DDBJ whole genome shotgun (WGS) entry which is preliminary data.</text>
</comment>
<dbReference type="AlphaFoldDB" id="A0A2K2U6L9"/>
<dbReference type="PANTHER" id="PTHR43175">
    <property type="entry name" value="CARBONIC ANHYDRASE"/>
    <property type="match status" value="1"/>
</dbReference>
<evidence type="ECO:0000256" key="1">
    <source>
        <dbReference type="ARBA" id="ARBA00006217"/>
    </source>
</evidence>
<dbReference type="Proteomes" id="UP000789325">
    <property type="component" value="Unassembled WGS sequence"/>
</dbReference>
<reference evidence="8" key="2">
    <citation type="journal article" date="2021" name="PeerJ">
        <title>Extensive microbial diversity within the chicken gut microbiome revealed by metagenomics and culture.</title>
        <authorList>
            <person name="Gilroy R."/>
            <person name="Ravi A."/>
            <person name="Getino M."/>
            <person name="Pursley I."/>
            <person name="Horton D.L."/>
            <person name="Alikhan N.F."/>
            <person name="Baker D."/>
            <person name="Gharbi K."/>
            <person name="Hall N."/>
            <person name="Watson M."/>
            <person name="Adriaenssens E.M."/>
            <person name="Foster-Nyarko E."/>
            <person name="Jarju S."/>
            <person name="Secka A."/>
            <person name="Antonio M."/>
            <person name="Oren A."/>
            <person name="Chaudhuri R.R."/>
            <person name="La Ragione R."/>
            <person name="Hildebrand F."/>
            <person name="Pallen M.J."/>
        </authorList>
    </citation>
    <scope>NUCLEOTIDE SEQUENCE</scope>
    <source>
        <strain evidence="8">USAMLcec12-2067</strain>
    </source>
</reference>
<proteinExistence type="inferred from homology"/>
<comment type="catalytic activity">
    <reaction evidence="6">
        <text>hydrogencarbonate + H(+) = CO2 + H2O</text>
        <dbReference type="Rhea" id="RHEA:10748"/>
        <dbReference type="ChEBI" id="CHEBI:15377"/>
        <dbReference type="ChEBI" id="CHEBI:15378"/>
        <dbReference type="ChEBI" id="CHEBI:16526"/>
        <dbReference type="ChEBI" id="CHEBI:17544"/>
        <dbReference type="EC" id="4.2.1.1"/>
    </reaction>
</comment>
<comment type="function">
    <text evidence="5">Catalyzes the reversible hydration of carbon dioxide to form bicarbonate.</text>
</comment>
<dbReference type="InterPro" id="IPR001765">
    <property type="entry name" value="Carbonic_anhydrase"/>
</dbReference>
<reference evidence="8" key="3">
    <citation type="submission" date="2021-09" db="EMBL/GenBank/DDBJ databases">
        <authorList>
            <person name="Gilroy R."/>
        </authorList>
    </citation>
    <scope>NUCLEOTIDE SEQUENCE</scope>
    <source>
        <strain evidence="8">USAMLcec12-2067</strain>
    </source>
</reference>
<dbReference type="PANTHER" id="PTHR43175:SF3">
    <property type="entry name" value="CARBON DISULFIDE HYDROLASE"/>
    <property type="match status" value="1"/>
</dbReference>
<comment type="cofactor">
    <cofactor evidence="7">
        <name>Zn(2+)</name>
        <dbReference type="ChEBI" id="CHEBI:29105"/>
    </cofactor>
    <text evidence="7">Binds 1 zinc ion per subunit.</text>
</comment>
<keyword evidence="3 7" id="KW-0479">Metal-binding</keyword>
<dbReference type="CDD" id="cd03379">
    <property type="entry name" value="beta_CA_cladeD"/>
    <property type="match status" value="1"/>
</dbReference>
<dbReference type="GO" id="GO:0004089">
    <property type="term" value="F:carbonate dehydratase activity"/>
    <property type="evidence" value="ECO:0007669"/>
    <property type="project" value="UniProtKB-EC"/>
</dbReference>
<evidence type="ECO:0000313" key="9">
    <source>
        <dbReference type="EMBL" id="PNV65985.1"/>
    </source>
</evidence>
<accession>A0A2K2U6L9</accession>
<dbReference type="SMART" id="SM00947">
    <property type="entry name" value="Pro_CA"/>
    <property type="match status" value="1"/>
</dbReference>